<name>A0A6H1U0T0_9CYAN</name>
<dbReference type="Proteomes" id="UP000500857">
    <property type="component" value="Chromosome"/>
</dbReference>
<dbReference type="RefSeq" id="WP_168570626.1">
    <property type="nucleotide sequence ID" value="NZ_CP051167.1"/>
</dbReference>
<keyword evidence="1" id="KW-0808">Transferase</keyword>
<organism evidence="1 2">
    <name type="scientific">Oxynema aestuarii AP17</name>
    <dbReference type="NCBI Taxonomy" id="2064643"/>
    <lineage>
        <taxon>Bacteria</taxon>
        <taxon>Bacillati</taxon>
        <taxon>Cyanobacteriota</taxon>
        <taxon>Cyanophyceae</taxon>
        <taxon>Oscillatoriophycideae</taxon>
        <taxon>Oscillatoriales</taxon>
        <taxon>Oscillatoriaceae</taxon>
        <taxon>Oxynema</taxon>
        <taxon>Oxynema aestuarii</taxon>
    </lineage>
</organism>
<gene>
    <name evidence="1" type="ORF">HCG48_19380</name>
</gene>
<dbReference type="CDD" id="cd03801">
    <property type="entry name" value="GT4_PimA-like"/>
    <property type="match status" value="1"/>
</dbReference>
<dbReference type="AlphaFoldDB" id="A0A6H1U0T0"/>
<reference evidence="1 2" key="1">
    <citation type="submission" date="2020-04" db="EMBL/GenBank/DDBJ databases">
        <authorList>
            <person name="Basu S."/>
            <person name="Maruthanayagam V."/>
            <person name="Chakraborty S."/>
            <person name="Pramanik A."/>
            <person name="Mukherjee J."/>
            <person name="Brink B."/>
        </authorList>
    </citation>
    <scope>NUCLEOTIDE SEQUENCE [LARGE SCALE GENOMIC DNA]</scope>
    <source>
        <strain evidence="1 2">AP17</strain>
    </source>
</reference>
<dbReference type="Pfam" id="PF13692">
    <property type="entry name" value="Glyco_trans_1_4"/>
    <property type="match status" value="1"/>
</dbReference>
<protein>
    <submittedName>
        <fullName evidence="1">Glycosyltransferase</fullName>
    </submittedName>
</protein>
<proteinExistence type="predicted"/>
<dbReference type="EMBL" id="CP051167">
    <property type="protein sequence ID" value="QIZ72478.1"/>
    <property type="molecule type" value="Genomic_DNA"/>
</dbReference>
<evidence type="ECO:0000313" key="2">
    <source>
        <dbReference type="Proteomes" id="UP000500857"/>
    </source>
</evidence>
<dbReference type="KEGG" id="oxy:HCG48_19380"/>
<dbReference type="PANTHER" id="PTHR12526">
    <property type="entry name" value="GLYCOSYLTRANSFERASE"/>
    <property type="match status" value="1"/>
</dbReference>
<evidence type="ECO:0000313" key="1">
    <source>
        <dbReference type="EMBL" id="QIZ72478.1"/>
    </source>
</evidence>
<accession>A0A6H1U0T0</accession>
<sequence length="425" mass="48768">MKLLFLIPYVFVPPSLGNHNLTFNLLKYVSDRAECDLAILIDNEIDREIVAKRILKEFPNINNIFFFEKPKALIRLLYQIQGCFCGFHPAIARYKSTKLALWLRNCCTIEQYDAIHFDLFYMAQYRQYCPAIPTVLVASDAYSMAANRIRSQTSHWQLAVKYYINELVLKNYERRIYSNFDLVGTVSPIDTQYLSKILPNSTIKTIKIAIASEFLDRPIARSNTPKLLCTFTGGKQVVWEAVGQFLDDCYRRIKPDRPQIQLFLLGRNIQAAKWQKLLGNRSDISLSDRVEDYMSFLSQDWIYIYPQTNGSGLKTKVQQAMAVGLPVVGSPEAFAGLPIQQGKEGFICHSPEEFYRCIDCLLSDRALREQMGRAASDFIRKNFSREVAGAQILELYRETIARYSSTNLENNNVNNESCITPSRSD</sequence>
<dbReference type="GO" id="GO:0016740">
    <property type="term" value="F:transferase activity"/>
    <property type="evidence" value="ECO:0007669"/>
    <property type="project" value="UniProtKB-KW"/>
</dbReference>
<dbReference type="Gene3D" id="3.40.50.2000">
    <property type="entry name" value="Glycogen Phosphorylase B"/>
    <property type="match status" value="2"/>
</dbReference>
<dbReference type="SUPFAM" id="SSF53756">
    <property type="entry name" value="UDP-Glycosyltransferase/glycogen phosphorylase"/>
    <property type="match status" value="1"/>
</dbReference>
<keyword evidence="2" id="KW-1185">Reference proteome</keyword>